<gene>
    <name evidence="8" type="ORF">B0T21DRAFT_328910</name>
</gene>
<evidence type="ECO:0000256" key="4">
    <source>
        <dbReference type="ARBA" id="ARBA00022989"/>
    </source>
</evidence>
<name>A0AA40EGK6_9PEZI</name>
<feature type="transmembrane region" description="Helical" evidence="7">
    <location>
        <begin position="490"/>
        <end position="509"/>
    </location>
</feature>
<sequence length="658" mass="74190">MPEPIAAAGAEPARQEEQGQSMLMKIFQGLAMWMAMQFVMKQFTGGGQKTTSVTNADGQVVQVATSSQIPPYHERPRQLNEGAVYNHIPQSIAPIWPENSAVDIIVTVSPSFVPEPLDKLTKDAIVFQEKGFKIGNWSDTRTSEGTIYVPLPVQKNGTLWGHFYVGLPGAPIDPTQRNYDHGAAYHFVHPLTQYIPKKKEAKTRSLLTDNAEVEEVVVEDEPEQTGPIIANYYHPNISLSFIPGSGVFSFPQAHPAIRQYVRLEATGARDGSGQNGWYYPILFVNTFWQLKSHMTIINDTVDTLPIRIDLNNLADWKFKLMAPIEMNTKEQARQAAWGGGMTAGGGDGSEIEMVKEIFMDTNPILLCITIVVSIAHMILETLAFGSDIAHYRKKKDNVGISVRSILANVFMQTVIFLYLIDQSQNTSWMILGGQGVGILIELWKITTVVNVRVRPSPNSLIPYRISFEDKHKLSVTEEKTKEYDEIAFKYMYMAGVPLLLAYAVYSLVYETHKSWYSYIIATLVGSVYAYGFLMMLPSLYINYRLKSVAHMPGKAMMYKFLNTFIDDLFAFTIKMPFLHRLATLRDDVIFFIYLYQRWVYKVDYTRVNEFGQGGDDEEEEEKKEEEKKDGKAEEVKKTEAEAVTATGAAKTGKATKRK</sequence>
<comment type="caution">
    <text evidence="8">The sequence shown here is derived from an EMBL/GenBank/DDBJ whole genome shotgun (WGS) entry which is preliminary data.</text>
</comment>
<feature type="compositionally biased region" description="Acidic residues" evidence="6">
    <location>
        <begin position="614"/>
        <end position="623"/>
    </location>
</feature>
<dbReference type="Proteomes" id="UP001172159">
    <property type="component" value="Unassembled WGS sequence"/>
</dbReference>
<dbReference type="AlphaFoldDB" id="A0AA40EGK6"/>
<keyword evidence="9" id="KW-1185">Reference proteome</keyword>
<organism evidence="8 9">
    <name type="scientific">Apiosordaria backusii</name>
    <dbReference type="NCBI Taxonomy" id="314023"/>
    <lineage>
        <taxon>Eukaryota</taxon>
        <taxon>Fungi</taxon>
        <taxon>Dikarya</taxon>
        <taxon>Ascomycota</taxon>
        <taxon>Pezizomycotina</taxon>
        <taxon>Sordariomycetes</taxon>
        <taxon>Sordariomycetidae</taxon>
        <taxon>Sordariales</taxon>
        <taxon>Lasiosphaeriaceae</taxon>
        <taxon>Apiosordaria</taxon>
    </lineage>
</organism>
<evidence type="ECO:0000313" key="9">
    <source>
        <dbReference type="Proteomes" id="UP001172159"/>
    </source>
</evidence>
<feature type="transmembrane region" description="Helical" evidence="7">
    <location>
        <begin position="426"/>
        <end position="445"/>
    </location>
</feature>
<evidence type="ECO:0000256" key="5">
    <source>
        <dbReference type="ARBA" id="ARBA00023136"/>
    </source>
</evidence>
<evidence type="ECO:0000256" key="7">
    <source>
        <dbReference type="SAM" id="Phobius"/>
    </source>
</evidence>
<evidence type="ECO:0000313" key="8">
    <source>
        <dbReference type="EMBL" id="KAK0739220.1"/>
    </source>
</evidence>
<protein>
    <submittedName>
        <fullName evidence="8">Cleft lip and palate transmembrane protein 1-domain-containing protein</fullName>
    </submittedName>
</protein>
<comment type="similarity">
    <text evidence="2">Belongs to the CLPTM1 family.</text>
</comment>
<feature type="compositionally biased region" description="Low complexity" evidence="6">
    <location>
        <begin position="641"/>
        <end position="652"/>
    </location>
</feature>
<keyword evidence="4 7" id="KW-1133">Transmembrane helix</keyword>
<dbReference type="GO" id="GO:0016020">
    <property type="term" value="C:membrane"/>
    <property type="evidence" value="ECO:0007669"/>
    <property type="project" value="UniProtKB-SubCell"/>
</dbReference>
<evidence type="ECO:0000256" key="1">
    <source>
        <dbReference type="ARBA" id="ARBA00004141"/>
    </source>
</evidence>
<proteinExistence type="inferred from homology"/>
<dbReference type="PANTHER" id="PTHR21347:SF0">
    <property type="entry name" value="LIPID SCRAMBLASE CLPTM1L"/>
    <property type="match status" value="1"/>
</dbReference>
<dbReference type="InterPro" id="IPR008429">
    <property type="entry name" value="CLPTM1"/>
</dbReference>
<evidence type="ECO:0000256" key="2">
    <source>
        <dbReference type="ARBA" id="ARBA00009310"/>
    </source>
</evidence>
<feature type="transmembrane region" description="Helical" evidence="7">
    <location>
        <begin position="363"/>
        <end position="385"/>
    </location>
</feature>
<dbReference type="EMBL" id="JAUKTV010000004">
    <property type="protein sequence ID" value="KAK0739220.1"/>
    <property type="molecule type" value="Genomic_DNA"/>
</dbReference>
<evidence type="ECO:0000256" key="3">
    <source>
        <dbReference type="ARBA" id="ARBA00022692"/>
    </source>
</evidence>
<feature type="transmembrane region" description="Helical" evidence="7">
    <location>
        <begin position="397"/>
        <end position="420"/>
    </location>
</feature>
<reference evidence="8" key="1">
    <citation type="submission" date="2023-06" db="EMBL/GenBank/DDBJ databases">
        <title>Genome-scale phylogeny and comparative genomics of the fungal order Sordariales.</title>
        <authorList>
            <consortium name="Lawrence Berkeley National Laboratory"/>
            <person name="Hensen N."/>
            <person name="Bonometti L."/>
            <person name="Westerberg I."/>
            <person name="Brannstrom I.O."/>
            <person name="Guillou S."/>
            <person name="Cros-Aarteil S."/>
            <person name="Calhoun S."/>
            <person name="Haridas S."/>
            <person name="Kuo A."/>
            <person name="Mondo S."/>
            <person name="Pangilinan J."/>
            <person name="Riley R."/>
            <person name="Labutti K."/>
            <person name="Andreopoulos B."/>
            <person name="Lipzen A."/>
            <person name="Chen C."/>
            <person name="Yanf M."/>
            <person name="Daum C."/>
            <person name="Ng V."/>
            <person name="Clum A."/>
            <person name="Steindorff A."/>
            <person name="Ohm R."/>
            <person name="Martin F."/>
            <person name="Silar P."/>
            <person name="Natvig D."/>
            <person name="Lalanne C."/>
            <person name="Gautier V."/>
            <person name="Ament-Velasquez S.L."/>
            <person name="Kruys A."/>
            <person name="Hutchinson M.I."/>
            <person name="Powell A.J."/>
            <person name="Barry K."/>
            <person name="Miller A.N."/>
            <person name="Grigoriev I.V."/>
            <person name="Debuchy R."/>
            <person name="Gladieux P."/>
            <person name="Thoren M.H."/>
            <person name="Johannesson H."/>
        </authorList>
    </citation>
    <scope>NUCLEOTIDE SEQUENCE</scope>
    <source>
        <strain evidence="8">CBS 540.89</strain>
    </source>
</reference>
<comment type="subcellular location">
    <subcellularLocation>
        <location evidence="1">Membrane</location>
        <topology evidence="1">Multi-pass membrane protein</topology>
    </subcellularLocation>
</comment>
<dbReference type="Pfam" id="PF05602">
    <property type="entry name" value="CLPTM1"/>
    <property type="match status" value="1"/>
</dbReference>
<accession>A0AA40EGK6</accession>
<feature type="region of interest" description="Disordered" evidence="6">
    <location>
        <begin position="611"/>
        <end position="658"/>
    </location>
</feature>
<feature type="transmembrane region" description="Helical" evidence="7">
    <location>
        <begin position="515"/>
        <end position="536"/>
    </location>
</feature>
<feature type="compositionally biased region" description="Basic and acidic residues" evidence="6">
    <location>
        <begin position="624"/>
        <end position="640"/>
    </location>
</feature>
<keyword evidence="3 7" id="KW-0812">Transmembrane</keyword>
<dbReference type="GO" id="GO:0012505">
    <property type="term" value="C:endomembrane system"/>
    <property type="evidence" value="ECO:0007669"/>
    <property type="project" value="TreeGrafter"/>
</dbReference>
<dbReference type="PANTHER" id="PTHR21347">
    <property type="entry name" value="CLEFT LIP AND PALATE ASSOCIATED TRANSMEMBRANE PROTEIN-RELATED"/>
    <property type="match status" value="1"/>
</dbReference>
<keyword evidence="5 7" id="KW-0472">Membrane</keyword>
<evidence type="ECO:0000256" key="6">
    <source>
        <dbReference type="SAM" id="MobiDB-lite"/>
    </source>
</evidence>